<name>A0A835XK16_9CHLO</name>
<dbReference type="Gene3D" id="3.10.100.10">
    <property type="entry name" value="Mannose-Binding Protein A, subunit A"/>
    <property type="match status" value="1"/>
</dbReference>
<dbReference type="CDD" id="cd00037">
    <property type="entry name" value="CLECT"/>
    <property type="match status" value="1"/>
</dbReference>
<sequence>MQYALNSGSKITSWSWCRRYCHNAIANNRGTMLTYMSPEERDFVVAVVQSYRSRTGLRTLEGDASYIWLGATDAGHEGVYQWIDGTPWTFASWAEMQPDDFDNLHKEDCLMQSLTPSSWSETRWIDTWCDQPPFGVGITDTMCVCKEPLALEVLQPWPPTPPPPEPMPPASPGWVAPCPANSYADVVNGSAACTPCPAPTTVTPAGIAGSTSPSDCYMPVMAYEHWAMPYFNTKPPPGSFLSLAKWIWKPHDSLDATGDMLAVMIGRFDVASDTNATLFAIADNWADVFLDGEYLGSVQDGFDTGEPTSRPVQRMPVHLSAGRHTLALRAANSWLTEPAGVMATLVSGSSVILATSERWGALEGMALDPADTDNTFITPTIDLGAWNSMPGLNASAAFPDPEARWIWTSPLANEDAPTDVLSVFSATWDNNSTEPIGGMLFVAVYDHVSIFVTSAIVPEGFVTSFSTLPDKSFTVPDNSFVVAIGLQPGRNTITLRCAQAPSCSALGPGGSCDNALPNPAGVLASLFVGGLEELPRFVLRTDASWVARVHK</sequence>
<keyword evidence="3" id="KW-1185">Reference proteome</keyword>
<evidence type="ECO:0000259" key="1">
    <source>
        <dbReference type="PROSITE" id="PS50041"/>
    </source>
</evidence>
<protein>
    <recommendedName>
        <fullName evidence="1">C-type lectin domain-containing protein</fullName>
    </recommendedName>
</protein>
<dbReference type="Proteomes" id="UP000612055">
    <property type="component" value="Unassembled WGS sequence"/>
</dbReference>
<dbReference type="InterPro" id="IPR001304">
    <property type="entry name" value="C-type_lectin-like"/>
</dbReference>
<feature type="domain" description="C-type lectin" evidence="1">
    <location>
        <begin position="1"/>
        <end position="131"/>
    </location>
</feature>
<dbReference type="EMBL" id="JAEHOE010000127">
    <property type="protein sequence ID" value="KAG2485538.1"/>
    <property type="molecule type" value="Genomic_DNA"/>
</dbReference>
<dbReference type="SMART" id="SM01411">
    <property type="entry name" value="Ephrin_rec_like"/>
    <property type="match status" value="1"/>
</dbReference>
<evidence type="ECO:0000313" key="3">
    <source>
        <dbReference type="Proteomes" id="UP000612055"/>
    </source>
</evidence>
<proteinExistence type="predicted"/>
<dbReference type="PROSITE" id="PS50041">
    <property type="entry name" value="C_TYPE_LECTIN_2"/>
    <property type="match status" value="1"/>
</dbReference>
<dbReference type="Pfam" id="PF00059">
    <property type="entry name" value="Lectin_C"/>
    <property type="match status" value="1"/>
</dbReference>
<accession>A0A835XK16</accession>
<dbReference type="InterPro" id="IPR016186">
    <property type="entry name" value="C-type_lectin-like/link_sf"/>
</dbReference>
<organism evidence="2 3">
    <name type="scientific">Edaphochlamys debaryana</name>
    <dbReference type="NCBI Taxonomy" id="47281"/>
    <lineage>
        <taxon>Eukaryota</taxon>
        <taxon>Viridiplantae</taxon>
        <taxon>Chlorophyta</taxon>
        <taxon>core chlorophytes</taxon>
        <taxon>Chlorophyceae</taxon>
        <taxon>CS clade</taxon>
        <taxon>Chlamydomonadales</taxon>
        <taxon>Chlamydomonadales incertae sedis</taxon>
        <taxon>Edaphochlamys</taxon>
    </lineage>
</organism>
<comment type="caution">
    <text evidence="2">The sequence shown here is derived from an EMBL/GenBank/DDBJ whole genome shotgun (WGS) entry which is preliminary data.</text>
</comment>
<dbReference type="InterPro" id="IPR016187">
    <property type="entry name" value="CTDL_fold"/>
</dbReference>
<gene>
    <name evidence="2" type="ORF">HYH03_015708</name>
</gene>
<dbReference type="AlphaFoldDB" id="A0A835XK16"/>
<reference evidence="2" key="1">
    <citation type="journal article" date="2020" name="bioRxiv">
        <title>Comparative genomics of Chlamydomonas.</title>
        <authorList>
            <person name="Craig R.J."/>
            <person name="Hasan A.R."/>
            <person name="Ness R.W."/>
            <person name="Keightley P.D."/>
        </authorList>
    </citation>
    <scope>NUCLEOTIDE SEQUENCE</scope>
    <source>
        <strain evidence="2">CCAP 11/70</strain>
    </source>
</reference>
<dbReference type="OrthoDB" id="10036721at2759"/>
<dbReference type="SUPFAM" id="SSF56436">
    <property type="entry name" value="C-type lectin-like"/>
    <property type="match status" value="1"/>
</dbReference>
<dbReference type="Gene3D" id="2.60.120.260">
    <property type="entry name" value="Galactose-binding domain-like"/>
    <property type="match status" value="1"/>
</dbReference>
<evidence type="ECO:0000313" key="2">
    <source>
        <dbReference type="EMBL" id="KAG2485538.1"/>
    </source>
</evidence>